<dbReference type="InterPro" id="IPR011013">
    <property type="entry name" value="Gal_mutarotase_sf_dom"/>
</dbReference>
<dbReference type="SMART" id="SM01038">
    <property type="entry name" value="Bgal_small_N"/>
    <property type="match status" value="1"/>
</dbReference>
<dbReference type="InterPro" id="IPR006104">
    <property type="entry name" value="Glyco_hydro_2_N"/>
</dbReference>
<dbReference type="EC" id="3.2.1.23" evidence="3 7"/>
<dbReference type="InterPro" id="IPR036156">
    <property type="entry name" value="Beta-gal/glucu_dom_sf"/>
</dbReference>
<evidence type="ECO:0000259" key="8">
    <source>
        <dbReference type="SMART" id="SM01038"/>
    </source>
</evidence>
<dbReference type="InterPro" id="IPR050347">
    <property type="entry name" value="Bact_Beta-galactosidase"/>
</dbReference>
<reference evidence="9 10" key="1">
    <citation type="submission" date="2023-11" db="EMBL/GenBank/DDBJ databases">
        <title>Coraliomargarita sp. nov., isolated from marine algae.</title>
        <authorList>
            <person name="Lee J.K."/>
            <person name="Baek J.H."/>
            <person name="Kim J.M."/>
            <person name="Choi D.G."/>
            <person name="Jeon C.O."/>
        </authorList>
    </citation>
    <scope>NUCLEOTIDE SEQUENCE [LARGE SCALE GENOMIC DNA]</scope>
    <source>
        <strain evidence="9 10">J2-16</strain>
    </source>
</reference>
<dbReference type="RefSeq" id="WP_319834104.1">
    <property type="nucleotide sequence ID" value="NZ_CP138858.1"/>
</dbReference>
<proteinExistence type="inferred from homology"/>
<dbReference type="SUPFAM" id="SSF49785">
    <property type="entry name" value="Galactose-binding domain-like"/>
    <property type="match status" value="1"/>
</dbReference>
<dbReference type="PRINTS" id="PR00132">
    <property type="entry name" value="GLHYDRLASE2"/>
</dbReference>
<dbReference type="Pfam" id="PF02929">
    <property type="entry name" value="Bgal_small_N"/>
    <property type="match status" value="1"/>
</dbReference>
<dbReference type="InterPro" id="IPR006101">
    <property type="entry name" value="Glyco_hydro_2"/>
</dbReference>
<keyword evidence="10" id="KW-1185">Reference proteome</keyword>
<dbReference type="InterPro" id="IPR014718">
    <property type="entry name" value="GH-type_carb-bd"/>
</dbReference>
<keyword evidence="5 7" id="KW-0326">Glycosidase</keyword>
<organism evidence="9 10">
    <name type="scientific">Coraliomargarita algicola</name>
    <dbReference type="NCBI Taxonomy" id="3092156"/>
    <lineage>
        <taxon>Bacteria</taxon>
        <taxon>Pseudomonadati</taxon>
        <taxon>Verrucomicrobiota</taxon>
        <taxon>Opitutia</taxon>
        <taxon>Puniceicoccales</taxon>
        <taxon>Coraliomargaritaceae</taxon>
        <taxon>Coraliomargarita</taxon>
    </lineage>
</organism>
<evidence type="ECO:0000313" key="10">
    <source>
        <dbReference type="Proteomes" id="UP001324993"/>
    </source>
</evidence>
<dbReference type="Pfam" id="PF00703">
    <property type="entry name" value="Glyco_hydro_2"/>
    <property type="match status" value="1"/>
</dbReference>
<dbReference type="InterPro" id="IPR004199">
    <property type="entry name" value="B-gal_small/dom_5"/>
</dbReference>
<dbReference type="Gene3D" id="2.60.120.260">
    <property type="entry name" value="Galactose-binding domain-like"/>
    <property type="match status" value="1"/>
</dbReference>
<accession>A0ABZ0RM14</accession>
<evidence type="ECO:0000256" key="4">
    <source>
        <dbReference type="ARBA" id="ARBA00022801"/>
    </source>
</evidence>
<dbReference type="SUPFAM" id="SSF49303">
    <property type="entry name" value="beta-Galactosidase/glucuronidase domain"/>
    <property type="match status" value="2"/>
</dbReference>
<dbReference type="PANTHER" id="PTHR46323:SF2">
    <property type="entry name" value="BETA-GALACTOSIDASE"/>
    <property type="match status" value="1"/>
</dbReference>
<sequence length="997" mass="112912">MSLNRIWRFKMHDQVGDLQVGDVAIDTDRGDWGHVEVPGNWTMQGYDRPHYTNVQMPFSNEPPTVPKMNPTGVYSQEVRIPEAWDNRRVILHFGGAESLLYLYVNGEFVGMGKDSRLPSEFDVSSYIKCGETNLIVAIVVKWSDASFVEDQDQWWMGGLHREVYLYSTDSVFIEDVFCGASLENEYRDGVLDMSVGLGFSGHLPEGWQVELQLFSPSGQAVYQQALDSEAIASESRSRYRLCAKFNECLRDVSVWSAEVPNLYTAVLCLKNADGREVEHTSMRIGFKAVEVRDRMLLINGKRVLIHGVNRHDHHETRGKAVDRDTMRQDAVLMKQYNINSVRCSHYPNDPYWLDLCDELGLYVIDEANIESHAFAPWLCHNSSYSLAFHDRGKRMVERDKNHPSIIAWSLGNESGHGAHHDGLAAWIRHYDGSRPIHYESALWDMYGTNDEHAYDKGYAATDLVCPMYPTLELLKAWAFDEQHPDQRRPCILCEYSHSMGNSNGGLSDYYELFKTVPGLQGGFIWEWIDQGLKALNENGVSYWAYGGDYGDEPNDANFVCDGLLWPDRTPHPSIYELKKLAQPVSVSLVEDDPVTLSFRSRFDFIETGWLDASWELLIDGRAVADGAFQLDSIAPGSELNVVWQSPKDTYKGEEAALLIRFVSKETQAWCPAGHEVAKEWISLPKCVLGGQAEAGATSQSRNSGISQICQNGDLVLVKSGKLIVEADAQAGGLVRLTHAGREILSTPPQISLWRAPTDNDGIKLWSGQENKPLKRWQKLGLDQLESRLVDFAYEETIPGEEVELRWGFEASGRQEWQDFYWSYKITIRDQETVDFDFHVEVGNEIEDLPRVGAIFTLNPRLEDLEWLGLGPYENYPDRKSSVWRAVHRSTVDQQYVPYVMPQENGLKCDVDWLTLASDSSLIKVESHLPFMFSALHFHPRDLTNAFHATDLVARPQTLLCLDIAHRGLGTGSCGPDTFAAYRLSESKYDFSFKISIT</sequence>
<dbReference type="Gene3D" id="2.60.40.10">
    <property type="entry name" value="Immunoglobulins"/>
    <property type="match status" value="2"/>
</dbReference>
<dbReference type="SUPFAM" id="SSF51445">
    <property type="entry name" value="(Trans)glycosidases"/>
    <property type="match status" value="1"/>
</dbReference>
<dbReference type="InterPro" id="IPR006103">
    <property type="entry name" value="Glyco_hydro_2_cat"/>
</dbReference>
<evidence type="ECO:0000256" key="5">
    <source>
        <dbReference type="ARBA" id="ARBA00023295"/>
    </source>
</evidence>
<dbReference type="Pfam" id="PF02836">
    <property type="entry name" value="Glyco_hydro_2_C"/>
    <property type="match status" value="1"/>
</dbReference>
<dbReference type="InterPro" id="IPR006102">
    <property type="entry name" value="Ig-like_GH2"/>
</dbReference>
<gene>
    <name evidence="9" type="ORF">SH580_06000</name>
</gene>
<dbReference type="InterPro" id="IPR032312">
    <property type="entry name" value="LacZ_4"/>
</dbReference>
<dbReference type="GO" id="GO:0016787">
    <property type="term" value="F:hydrolase activity"/>
    <property type="evidence" value="ECO:0007669"/>
    <property type="project" value="UniProtKB-KW"/>
</dbReference>
<evidence type="ECO:0000256" key="1">
    <source>
        <dbReference type="ARBA" id="ARBA00001412"/>
    </source>
</evidence>
<comment type="similarity">
    <text evidence="2 7">Belongs to the glycosyl hydrolase 2 family.</text>
</comment>
<dbReference type="InterPro" id="IPR017853">
    <property type="entry name" value="GH"/>
</dbReference>
<dbReference type="PROSITE" id="PS00719">
    <property type="entry name" value="GLYCOSYL_HYDROL_F2_1"/>
    <property type="match status" value="1"/>
</dbReference>
<dbReference type="InterPro" id="IPR008979">
    <property type="entry name" value="Galactose-bd-like_sf"/>
</dbReference>
<evidence type="ECO:0000256" key="7">
    <source>
        <dbReference type="RuleBase" id="RU361154"/>
    </source>
</evidence>
<feature type="domain" description="Beta galactosidase small chain/" evidence="8">
    <location>
        <begin position="716"/>
        <end position="995"/>
    </location>
</feature>
<comment type="catalytic activity">
    <reaction evidence="1 7">
        <text>Hydrolysis of terminal non-reducing beta-D-galactose residues in beta-D-galactosides.</text>
        <dbReference type="EC" id="3.2.1.23"/>
    </reaction>
</comment>
<name>A0ABZ0RM14_9BACT</name>
<evidence type="ECO:0000256" key="3">
    <source>
        <dbReference type="ARBA" id="ARBA00012756"/>
    </source>
</evidence>
<dbReference type="Gene3D" id="3.20.20.80">
    <property type="entry name" value="Glycosidases"/>
    <property type="match status" value="1"/>
</dbReference>
<protein>
    <recommendedName>
        <fullName evidence="3 7">Beta-galactosidase</fullName>
        <ecNumber evidence="3 7">3.2.1.23</ecNumber>
    </recommendedName>
    <alternativeName>
        <fullName evidence="6 7">Lactase</fullName>
    </alternativeName>
</protein>
<evidence type="ECO:0000256" key="6">
    <source>
        <dbReference type="ARBA" id="ARBA00032230"/>
    </source>
</evidence>
<dbReference type="InterPro" id="IPR013783">
    <property type="entry name" value="Ig-like_fold"/>
</dbReference>
<evidence type="ECO:0000313" key="9">
    <source>
        <dbReference type="EMBL" id="WPJ97259.1"/>
    </source>
</evidence>
<dbReference type="PANTHER" id="PTHR46323">
    <property type="entry name" value="BETA-GALACTOSIDASE"/>
    <property type="match status" value="1"/>
</dbReference>
<evidence type="ECO:0000256" key="2">
    <source>
        <dbReference type="ARBA" id="ARBA00007401"/>
    </source>
</evidence>
<dbReference type="SUPFAM" id="SSF74650">
    <property type="entry name" value="Galactose mutarotase-like"/>
    <property type="match status" value="1"/>
</dbReference>
<dbReference type="InterPro" id="IPR023230">
    <property type="entry name" value="Glyco_hydro_2_CS"/>
</dbReference>
<dbReference type="Gene3D" id="2.70.98.10">
    <property type="match status" value="1"/>
</dbReference>
<dbReference type="Proteomes" id="UP001324993">
    <property type="component" value="Chromosome"/>
</dbReference>
<dbReference type="EMBL" id="CP138858">
    <property type="protein sequence ID" value="WPJ97259.1"/>
    <property type="molecule type" value="Genomic_DNA"/>
</dbReference>
<keyword evidence="4 7" id="KW-0378">Hydrolase</keyword>
<dbReference type="Pfam" id="PF02837">
    <property type="entry name" value="Glyco_hydro_2_N"/>
    <property type="match status" value="1"/>
</dbReference>
<dbReference type="Pfam" id="PF16353">
    <property type="entry name" value="LacZ_4"/>
    <property type="match status" value="1"/>
</dbReference>